<evidence type="ECO:0000256" key="4">
    <source>
        <dbReference type="ARBA" id="ARBA00023157"/>
    </source>
</evidence>
<keyword evidence="11" id="KW-1185">Reference proteome</keyword>
<comment type="caution">
    <text evidence="10">The sequence shown here is derived from an EMBL/GenBank/DDBJ whole genome shotgun (WGS) entry which is preliminary data.</text>
</comment>
<dbReference type="Pfam" id="PF24541">
    <property type="entry name" value="Thioredox_PDIA6_C"/>
    <property type="match status" value="1"/>
</dbReference>
<gene>
    <name evidence="10" type="ORF">G7Y89_g13659</name>
</gene>
<feature type="signal peptide" evidence="8">
    <location>
        <begin position="1"/>
        <end position="21"/>
    </location>
</feature>
<sequence>MVHSTAITVAAALLAAIPVNAGGLYPKSSAVVQIDGKNYDRLIAQSNYTSVQNSQFAVCCNRADPSQIVEFYAPWCGHCKNLQPAYEKAAKNLAGLAKVAAVNCDEESNKPFCGGFGVQGFPTLKIVKPGKTPGKPIVEDYNGPRTAKGIVDAVIDKIPNLVKKVEDKSLEAFLAEANDTAKAILFTDKGKTSALLKSIAIEFKGSITIAQIRDKEKASLALFGVDNFPTLLLLPGGKEAEGIVYEGEMKKEPMVAFLSQAAAPNPDPAPPKVKLPKSKSKDSKKTSKEKEAFESASSAHASSEGKTAAGTATEETLQEEPTESPQPIVEAEKPIVLPDPAPPIGLLITAAELHAECLGPRTKTCILALLPETPDEVASKAAGSLSEIAQLYKKGKRDIFPFYAVPFENKGSATIREVLKLSPGLEIIAVNGRRGWWRQINHDAPLADNEVTEAAIENFVDAIRLGEGSKNKLPESLTPEEAVIEDPTPSLESKEPEKAEETPIVVEEVKVEETKVEEAKTETKAEEPEATESKKDEL</sequence>
<dbReference type="PROSITE" id="PS51352">
    <property type="entry name" value="THIOREDOXIN_2"/>
    <property type="match status" value="1"/>
</dbReference>
<dbReference type="Proteomes" id="UP000566819">
    <property type="component" value="Unassembled WGS sequence"/>
</dbReference>
<feature type="compositionally biased region" description="Basic and acidic residues" evidence="7">
    <location>
        <begin position="279"/>
        <end position="293"/>
    </location>
</feature>
<name>A0A8H4R8V7_9HELO</name>
<dbReference type="PANTHER" id="PTHR45815:SF3">
    <property type="entry name" value="PROTEIN DISULFIDE-ISOMERASE A6"/>
    <property type="match status" value="1"/>
</dbReference>
<evidence type="ECO:0000313" key="10">
    <source>
        <dbReference type="EMBL" id="KAF4624513.1"/>
    </source>
</evidence>
<evidence type="ECO:0000313" key="11">
    <source>
        <dbReference type="Proteomes" id="UP000566819"/>
    </source>
</evidence>
<dbReference type="InterPro" id="IPR017937">
    <property type="entry name" value="Thioredoxin_CS"/>
</dbReference>
<dbReference type="Gene3D" id="3.40.30.10">
    <property type="entry name" value="Glutaredoxin"/>
    <property type="match status" value="2"/>
</dbReference>
<keyword evidence="8" id="KW-0732">Signal</keyword>
<dbReference type="InterPro" id="IPR036249">
    <property type="entry name" value="Thioredoxin-like_sf"/>
</dbReference>
<feature type="region of interest" description="Disordered" evidence="7">
    <location>
        <begin position="470"/>
        <end position="538"/>
    </location>
</feature>
<dbReference type="SUPFAM" id="SSF52833">
    <property type="entry name" value="Thioredoxin-like"/>
    <property type="match status" value="2"/>
</dbReference>
<dbReference type="CDD" id="cd03002">
    <property type="entry name" value="PDI_a_MPD1_like"/>
    <property type="match status" value="1"/>
</dbReference>
<evidence type="ECO:0000256" key="2">
    <source>
        <dbReference type="ARBA" id="ARBA00004319"/>
    </source>
</evidence>
<dbReference type="GO" id="GO:0034976">
    <property type="term" value="P:response to endoplasmic reticulum stress"/>
    <property type="evidence" value="ECO:0007669"/>
    <property type="project" value="TreeGrafter"/>
</dbReference>
<feature type="region of interest" description="Disordered" evidence="7">
    <location>
        <begin position="261"/>
        <end position="327"/>
    </location>
</feature>
<evidence type="ECO:0000256" key="8">
    <source>
        <dbReference type="SAM" id="SignalP"/>
    </source>
</evidence>
<feature type="compositionally biased region" description="Basic and acidic residues" evidence="7">
    <location>
        <begin position="492"/>
        <end position="538"/>
    </location>
</feature>
<dbReference type="OrthoDB" id="10264505at2759"/>
<evidence type="ECO:0000256" key="6">
    <source>
        <dbReference type="ARBA" id="ARBA00023284"/>
    </source>
</evidence>
<keyword evidence="6" id="KW-0676">Redox-active center</keyword>
<dbReference type="PRINTS" id="PR00421">
    <property type="entry name" value="THIOREDOXIN"/>
</dbReference>
<dbReference type="EMBL" id="JAAMPI010001634">
    <property type="protein sequence ID" value="KAF4624513.1"/>
    <property type="molecule type" value="Genomic_DNA"/>
</dbReference>
<dbReference type="PANTHER" id="PTHR45815">
    <property type="entry name" value="PROTEIN DISULFIDE-ISOMERASE A6"/>
    <property type="match status" value="1"/>
</dbReference>
<feature type="chain" id="PRO_5034576514" description="protein disulfide-isomerase" evidence="8">
    <location>
        <begin position="22"/>
        <end position="538"/>
    </location>
</feature>
<dbReference type="GO" id="GO:0003756">
    <property type="term" value="F:protein disulfide isomerase activity"/>
    <property type="evidence" value="ECO:0007669"/>
    <property type="project" value="UniProtKB-EC"/>
</dbReference>
<feature type="domain" description="Thioredoxin" evidence="9">
    <location>
        <begin position="19"/>
        <end position="160"/>
    </location>
</feature>
<dbReference type="GO" id="GO:0015035">
    <property type="term" value="F:protein-disulfide reductase activity"/>
    <property type="evidence" value="ECO:0007669"/>
    <property type="project" value="TreeGrafter"/>
</dbReference>
<reference evidence="10 11" key="1">
    <citation type="submission" date="2020-03" db="EMBL/GenBank/DDBJ databases">
        <title>Draft Genome Sequence of Cudoniella acicularis.</title>
        <authorList>
            <person name="Buettner E."/>
            <person name="Kellner H."/>
        </authorList>
    </citation>
    <scope>NUCLEOTIDE SEQUENCE [LARGE SCALE GENOMIC DNA]</scope>
    <source>
        <strain evidence="10 11">DSM 108380</strain>
    </source>
</reference>
<accession>A0A8H4R8V7</accession>
<dbReference type="GO" id="GO:0005788">
    <property type="term" value="C:endoplasmic reticulum lumen"/>
    <property type="evidence" value="ECO:0007669"/>
    <property type="project" value="UniProtKB-SubCell"/>
</dbReference>
<dbReference type="InterPro" id="IPR013766">
    <property type="entry name" value="Thioredoxin_domain"/>
</dbReference>
<keyword evidence="4" id="KW-1015">Disulfide bond</keyword>
<organism evidence="10 11">
    <name type="scientific">Cudoniella acicularis</name>
    <dbReference type="NCBI Taxonomy" id="354080"/>
    <lineage>
        <taxon>Eukaryota</taxon>
        <taxon>Fungi</taxon>
        <taxon>Dikarya</taxon>
        <taxon>Ascomycota</taxon>
        <taxon>Pezizomycotina</taxon>
        <taxon>Leotiomycetes</taxon>
        <taxon>Helotiales</taxon>
        <taxon>Tricladiaceae</taxon>
        <taxon>Cudoniella</taxon>
    </lineage>
</organism>
<keyword evidence="5" id="KW-0413">Isomerase</keyword>
<dbReference type="Pfam" id="PF00085">
    <property type="entry name" value="Thioredoxin"/>
    <property type="match status" value="1"/>
</dbReference>
<feature type="compositionally biased region" description="Low complexity" evidence="7">
    <location>
        <begin position="294"/>
        <end position="315"/>
    </location>
</feature>
<evidence type="ECO:0000256" key="3">
    <source>
        <dbReference type="ARBA" id="ARBA00012723"/>
    </source>
</evidence>
<comment type="subcellular location">
    <subcellularLocation>
        <location evidence="2">Endoplasmic reticulum lumen</location>
    </subcellularLocation>
</comment>
<proteinExistence type="predicted"/>
<evidence type="ECO:0000256" key="7">
    <source>
        <dbReference type="SAM" id="MobiDB-lite"/>
    </source>
</evidence>
<dbReference type="PROSITE" id="PS00194">
    <property type="entry name" value="THIOREDOXIN_1"/>
    <property type="match status" value="1"/>
</dbReference>
<comment type="catalytic activity">
    <reaction evidence="1">
        <text>Catalyzes the rearrangement of -S-S- bonds in proteins.</text>
        <dbReference type="EC" id="5.3.4.1"/>
    </reaction>
</comment>
<dbReference type="AlphaFoldDB" id="A0A8H4R8V7"/>
<evidence type="ECO:0000256" key="1">
    <source>
        <dbReference type="ARBA" id="ARBA00001182"/>
    </source>
</evidence>
<protein>
    <recommendedName>
        <fullName evidence="3">protein disulfide-isomerase</fullName>
        <ecNumber evidence="3">5.3.4.1</ecNumber>
    </recommendedName>
</protein>
<dbReference type="InterPro" id="IPR057305">
    <property type="entry name" value="Thioredox_PDIA6_C"/>
</dbReference>
<evidence type="ECO:0000256" key="5">
    <source>
        <dbReference type="ARBA" id="ARBA00023235"/>
    </source>
</evidence>
<dbReference type="EC" id="5.3.4.1" evidence="3"/>
<evidence type="ECO:0000259" key="9">
    <source>
        <dbReference type="PROSITE" id="PS51352"/>
    </source>
</evidence>